<dbReference type="PANTHER" id="PTHR48034">
    <property type="entry name" value="TRANSFORMER-2 SEX-DETERMINING PROTEIN-RELATED"/>
    <property type="match status" value="1"/>
</dbReference>
<dbReference type="AlphaFoldDB" id="A0A5B6ZIG3"/>
<dbReference type="InterPro" id="IPR012677">
    <property type="entry name" value="Nucleotide-bd_a/b_plait_sf"/>
</dbReference>
<name>A0A5B6ZIG3_DAVIN</name>
<feature type="compositionally biased region" description="Basic and acidic residues" evidence="2">
    <location>
        <begin position="239"/>
        <end position="248"/>
    </location>
</feature>
<evidence type="ECO:0000256" key="1">
    <source>
        <dbReference type="PROSITE-ProRule" id="PRU00176"/>
    </source>
</evidence>
<organism evidence="4">
    <name type="scientific">Davidia involucrata</name>
    <name type="common">Dove tree</name>
    <dbReference type="NCBI Taxonomy" id="16924"/>
    <lineage>
        <taxon>Eukaryota</taxon>
        <taxon>Viridiplantae</taxon>
        <taxon>Streptophyta</taxon>
        <taxon>Embryophyta</taxon>
        <taxon>Tracheophyta</taxon>
        <taxon>Spermatophyta</taxon>
        <taxon>Magnoliopsida</taxon>
        <taxon>eudicotyledons</taxon>
        <taxon>Gunneridae</taxon>
        <taxon>Pentapetalae</taxon>
        <taxon>asterids</taxon>
        <taxon>Cornales</taxon>
        <taxon>Nyssaceae</taxon>
        <taxon>Davidia</taxon>
    </lineage>
</organism>
<feature type="compositionally biased region" description="Basic residues" evidence="2">
    <location>
        <begin position="150"/>
        <end position="160"/>
    </location>
</feature>
<gene>
    <name evidence="4" type="ORF">Din_013591</name>
</gene>
<dbReference type="FunFam" id="3.30.70.330:FF:001011">
    <property type="entry name" value="Serine/arginine-rich SC35-like splicing factor SCL30 isoform A"/>
    <property type="match status" value="1"/>
</dbReference>
<evidence type="ECO:0000259" key="3">
    <source>
        <dbReference type="PROSITE" id="PS50102"/>
    </source>
</evidence>
<protein>
    <submittedName>
        <fullName evidence="4">Putative serine/arginine-rich SC35-like splicing factor SCL30</fullName>
    </submittedName>
</protein>
<dbReference type="Gene3D" id="3.30.70.330">
    <property type="match status" value="1"/>
</dbReference>
<evidence type="ECO:0000313" key="4">
    <source>
        <dbReference type="EMBL" id="MPA44150.1"/>
    </source>
</evidence>
<dbReference type="SMART" id="SM00360">
    <property type="entry name" value="RRM"/>
    <property type="match status" value="1"/>
</dbReference>
<dbReference type="EMBL" id="GHES01013591">
    <property type="protein sequence ID" value="MPA44150.1"/>
    <property type="molecule type" value="Transcribed_RNA"/>
</dbReference>
<dbReference type="InterPro" id="IPR050441">
    <property type="entry name" value="RBM"/>
</dbReference>
<feature type="region of interest" description="Disordered" evidence="2">
    <location>
        <begin position="1"/>
        <end position="36"/>
    </location>
</feature>
<dbReference type="PROSITE" id="PS50102">
    <property type="entry name" value="RRM"/>
    <property type="match status" value="1"/>
</dbReference>
<feature type="compositionally biased region" description="Low complexity" evidence="2">
    <location>
        <begin position="251"/>
        <end position="266"/>
    </location>
</feature>
<dbReference type="InterPro" id="IPR000504">
    <property type="entry name" value="RRM_dom"/>
</dbReference>
<keyword evidence="1" id="KW-0694">RNA-binding</keyword>
<accession>A0A5B6ZIG3</accession>
<feature type="region of interest" description="Disordered" evidence="2">
    <location>
        <begin position="121"/>
        <end position="277"/>
    </location>
</feature>
<sequence>MRRYSPPYYSPPRRGYGSRARSPPRRGYGGGYGRRKEQNNGSLLVRNIPLSCRADELRLPFERFGLVRDVYLPKDYYTGEPRGFAFVQFVDSYDAAEAQYHMNGQILAGREISVVVAAETRKRPEQMHQRARIRGSSSYGGRRSSYYGRSRSRSVSRSRSPRYPSGSRSRHRSRSYSPAPRQRVDSVSPNRRHGDHPRSPRDPPQERDGGHTRSRRSYTPVYDNVADQNQNGNGYGKKSAYESDEARARWRSSPGRASRSPSGSRSRSADLSPRHSR</sequence>
<evidence type="ECO:0000256" key="2">
    <source>
        <dbReference type="SAM" id="MobiDB-lite"/>
    </source>
</evidence>
<reference evidence="4" key="1">
    <citation type="submission" date="2019-08" db="EMBL/GenBank/DDBJ databases">
        <title>Reference gene set and small RNA set construction with multiple tissues from Davidia involucrata Baill.</title>
        <authorList>
            <person name="Yang H."/>
            <person name="Zhou C."/>
            <person name="Li G."/>
            <person name="Wang J."/>
            <person name="Gao P."/>
            <person name="Wang M."/>
            <person name="Wang R."/>
            <person name="Zhao Y."/>
        </authorList>
    </citation>
    <scope>NUCLEOTIDE SEQUENCE</scope>
    <source>
        <tissue evidence="4">Mixed with DoveR01_LX</tissue>
    </source>
</reference>
<dbReference type="GO" id="GO:0003723">
    <property type="term" value="F:RNA binding"/>
    <property type="evidence" value="ECO:0007669"/>
    <property type="project" value="UniProtKB-UniRule"/>
</dbReference>
<feature type="compositionally biased region" description="Basic and acidic residues" evidence="2">
    <location>
        <begin position="196"/>
        <end position="211"/>
    </location>
</feature>
<dbReference type="Pfam" id="PF00076">
    <property type="entry name" value="RRM_1"/>
    <property type="match status" value="1"/>
</dbReference>
<proteinExistence type="predicted"/>
<dbReference type="InterPro" id="IPR035979">
    <property type="entry name" value="RBD_domain_sf"/>
</dbReference>
<dbReference type="SUPFAM" id="SSF54928">
    <property type="entry name" value="RNA-binding domain, RBD"/>
    <property type="match status" value="1"/>
</dbReference>
<feature type="compositionally biased region" description="Low complexity" evidence="2">
    <location>
        <begin position="1"/>
        <end position="21"/>
    </location>
</feature>
<feature type="domain" description="RRM" evidence="3">
    <location>
        <begin position="41"/>
        <end position="119"/>
    </location>
</feature>
<feature type="compositionally biased region" description="Low complexity" evidence="2">
    <location>
        <begin position="134"/>
        <end position="149"/>
    </location>
</feature>